<feature type="transmembrane region" description="Helical" evidence="3">
    <location>
        <begin position="95"/>
        <end position="113"/>
    </location>
</feature>
<evidence type="ECO:0008006" key="6">
    <source>
        <dbReference type="Google" id="ProtNLM"/>
    </source>
</evidence>
<keyword evidence="3" id="KW-0812">Transmembrane</keyword>
<evidence type="ECO:0000313" key="5">
    <source>
        <dbReference type="Proteomes" id="UP001642260"/>
    </source>
</evidence>
<feature type="compositionally biased region" description="Polar residues" evidence="2">
    <location>
        <begin position="58"/>
        <end position="69"/>
    </location>
</feature>
<dbReference type="InterPro" id="IPR018247">
    <property type="entry name" value="EF_Hand_1_Ca_BS"/>
</dbReference>
<gene>
    <name evidence="4" type="ORF">ERUC_LOCUS36051</name>
</gene>
<evidence type="ECO:0000313" key="4">
    <source>
        <dbReference type="EMBL" id="CAH8383568.1"/>
    </source>
</evidence>
<dbReference type="AlphaFoldDB" id="A0ABC8LJA4"/>
<feature type="transmembrane region" description="Helical" evidence="3">
    <location>
        <begin position="125"/>
        <end position="145"/>
    </location>
</feature>
<sequence>MANDGNGGNVTDPLLPTPSELKDRLIFGPPYSHSGLIDAPSQHTSPSSPATTRHGFNRSRSAPSVTVTNDLSQPDDLVFHRSSYYSNSKSTFRQTIALIIVYLTVMSVATVLYGDQALKTLPGWLLAAIWLLVSTLAVALAFFYLAKAWMDKRNRVWAKRVISESMSACDFFAADINNNGYLSTSEYVIYKLRQVDKITYEDIKLITDQFDQMDRANHGKITLSDLLENDLSTASPV</sequence>
<evidence type="ECO:0000256" key="1">
    <source>
        <dbReference type="ARBA" id="ARBA00022837"/>
    </source>
</evidence>
<organism evidence="4 5">
    <name type="scientific">Eruca vesicaria subsp. sativa</name>
    <name type="common">Garden rocket</name>
    <name type="synonym">Eruca sativa</name>
    <dbReference type="NCBI Taxonomy" id="29727"/>
    <lineage>
        <taxon>Eukaryota</taxon>
        <taxon>Viridiplantae</taxon>
        <taxon>Streptophyta</taxon>
        <taxon>Embryophyta</taxon>
        <taxon>Tracheophyta</taxon>
        <taxon>Spermatophyta</taxon>
        <taxon>Magnoliopsida</taxon>
        <taxon>eudicotyledons</taxon>
        <taxon>Gunneridae</taxon>
        <taxon>Pentapetalae</taxon>
        <taxon>rosids</taxon>
        <taxon>malvids</taxon>
        <taxon>Brassicales</taxon>
        <taxon>Brassicaceae</taxon>
        <taxon>Brassiceae</taxon>
        <taxon>Eruca</taxon>
    </lineage>
</organism>
<dbReference type="EMBL" id="CAKOAT010594042">
    <property type="protein sequence ID" value="CAH8383568.1"/>
    <property type="molecule type" value="Genomic_DNA"/>
</dbReference>
<keyword evidence="5" id="KW-1185">Reference proteome</keyword>
<protein>
    <recommendedName>
        <fullName evidence="6">EF-hand domain-containing protein</fullName>
    </recommendedName>
</protein>
<name>A0ABC8LJA4_ERUVS</name>
<dbReference type="Proteomes" id="UP001642260">
    <property type="component" value="Unassembled WGS sequence"/>
</dbReference>
<keyword evidence="3" id="KW-1133">Transmembrane helix</keyword>
<feature type="region of interest" description="Disordered" evidence="2">
    <location>
        <begin position="37"/>
        <end position="69"/>
    </location>
</feature>
<accession>A0ABC8LJA4</accession>
<reference evidence="4 5" key="1">
    <citation type="submission" date="2022-03" db="EMBL/GenBank/DDBJ databases">
        <authorList>
            <person name="Macdonald S."/>
            <person name="Ahmed S."/>
            <person name="Newling K."/>
        </authorList>
    </citation>
    <scope>NUCLEOTIDE SEQUENCE [LARGE SCALE GENOMIC DNA]</scope>
</reference>
<dbReference type="InterPro" id="IPR011992">
    <property type="entry name" value="EF-hand-dom_pair"/>
</dbReference>
<proteinExistence type="predicted"/>
<evidence type="ECO:0000256" key="3">
    <source>
        <dbReference type="SAM" id="Phobius"/>
    </source>
</evidence>
<keyword evidence="3" id="KW-0472">Membrane</keyword>
<evidence type="ECO:0000256" key="2">
    <source>
        <dbReference type="SAM" id="MobiDB-lite"/>
    </source>
</evidence>
<dbReference type="PROSITE" id="PS00018">
    <property type="entry name" value="EF_HAND_1"/>
    <property type="match status" value="1"/>
</dbReference>
<dbReference type="SUPFAM" id="SSF81324">
    <property type="entry name" value="Voltage-gated potassium channels"/>
    <property type="match status" value="1"/>
</dbReference>
<feature type="compositionally biased region" description="Polar residues" evidence="2">
    <location>
        <begin position="41"/>
        <end position="51"/>
    </location>
</feature>
<dbReference type="Gene3D" id="1.10.238.10">
    <property type="entry name" value="EF-hand"/>
    <property type="match status" value="1"/>
</dbReference>
<keyword evidence="1" id="KW-0106">Calcium</keyword>
<comment type="caution">
    <text evidence="4">The sequence shown here is derived from an EMBL/GenBank/DDBJ whole genome shotgun (WGS) entry which is preliminary data.</text>
</comment>
<dbReference type="SUPFAM" id="SSF47473">
    <property type="entry name" value="EF-hand"/>
    <property type="match status" value="1"/>
</dbReference>